<keyword evidence="2" id="KW-0813">Transport</keyword>
<keyword evidence="5 6" id="KW-0472">Membrane</keyword>
<feature type="transmembrane region" description="Helical" evidence="6">
    <location>
        <begin position="54"/>
        <end position="82"/>
    </location>
</feature>
<comment type="subcellular location">
    <subcellularLocation>
        <location evidence="1">Membrane</location>
    </subcellularLocation>
</comment>
<feature type="transmembrane region" description="Helical" evidence="6">
    <location>
        <begin position="354"/>
        <end position="378"/>
    </location>
</feature>
<organism evidence="8 9">
    <name type="scientific">Bursaphelenchus okinawaensis</name>
    <dbReference type="NCBI Taxonomy" id="465554"/>
    <lineage>
        <taxon>Eukaryota</taxon>
        <taxon>Metazoa</taxon>
        <taxon>Ecdysozoa</taxon>
        <taxon>Nematoda</taxon>
        <taxon>Chromadorea</taxon>
        <taxon>Rhabditida</taxon>
        <taxon>Tylenchina</taxon>
        <taxon>Tylenchomorpha</taxon>
        <taxon>Aphelenchoidea</taxon>
        <taxon>Aphelenchoididae</taxon>
        <taxon>Bursaphelenchus</taxon>
    </lineage>
</organism>
<sequence length="518" mass="58053">MLDEHCKPIFTYDGQGKLVRERGMSWVLTGLFLSGEMAGAGVIALPIAVRSLGFYTGLLFMACSALMATYTATILGKSWLILQKHWPMYRYHCRDPYAQIGYRAYGTFVKRSVEIILNIGYFCCAVLLLVIVSKNVNDAVKQFFKVNFDFCFLAVIVTGVITPFCYLKSPQEFWWAIIIGMLCTLTAVLLSMGGVISDMELCQDTLTVPDFNVMNAFTSMGSILFAYGGHACFPTVQSDMTRPYKFTYSSVLAYTLMSLLYFPLSIVANMAYNNNLNSSVINNLQIDWIQQTVNLLITAHCMFAVIIVINPAMQSAENFLKAPQEFGVSRVVIRSALMLIALVIAETFPEFGPLMGLLGATVVSTTSFLFPVLFYIPLREMDQQLSRKRLNWSINSKNRRISVIEDDTIGTKRLNLTPVSSFNNGPTRAQKIQPVPFGDALNKMPRRELVILFFIFLTSFVIMIVSTISATHDLATASFKMPCYLRWLRDWPQTSGPVTPIYCCGTYSNISRGGCIRK</sequence>
<keyword evidence="9" id="KW-1185">Reference proteome</keyword>
<feature type="transmembrane region" description="Helical" evidence="6">
    <location>
        <begin position="173"/>
        <end position="196"/>
    </location>
</feature>
<feature type="transmembrane region" description="Helical" evidence="6">
    <location>
        <begin position="115"/>
        <end position="134"/>
    </location>
</feature>
<proteinExistence type="predicted"/>
<evidence type="ECO:0000313" key="9">
    <source>
        <dbReference type="Proteomes" id="UP000614601"/>
    </source>
</evidence>
<name>A0A811KCD5_9BILA</name>
<dbReference type="PANTHER" id="PTHR48017">
    <property type="entry name" value="OS05G0424000 PROTEIN-RELATED"/>
    <property type="match status" value="1"/>
</dbReference>
<dbReference type="EMBL" id="CAJFDH010000002">
    <property type="protein sequence ID" value="CAD5213157.1"/>
    <property type="molecule type" value="Genomic_DNA"/>
</dbReference>
<dbReference type="AlphaFoldDB" id="A0A811KCD5"/>
<feature type="transmembrane region" description="Helical" evidence="6">
    <location>
        <begin position="248"/>
        <end position="268"/>
    </location>
</feature>
<evidence type="ECO:0000256" key="1">
    <source>
        <dbReference type="ARBA" id="ARBA00004370"/>
    </source>
</evidence>
<feature type="transmembrane region" description="Helical" evidence="6">
    <location>
        <begin position="288"/>
        <end position="310"/>
    </location>
</feature>
<protein>
    <recommendedName>
        <fullName evidence="7">Amino acid transporter transmembrane domain-containing protein</fullName>
    </recommendedName>
</protein>
<evidence type="ECO:0000259" key="7">
    <source>
        <dbReference type="Pfam" id="PF01490"/>
    </source>
</evidence>
<dbReference type="Proteomes" id="UP000614601">
    <property type="component" value="Unassembled WGS sequence"/>
</dbReference>
<dbReference type="EMBL" id="CAJFCW020000002">
    <property type="protein sequence ID" value="CAG9099380.1"/>
    <property type="molecule type" value="Genomic_DNA"/>
</dbReference>
<dbReference type="GO" id="GO:0016020">
    <property type="term" value="C:membrane"/>
    <property type="evidence" value="ECO:0007669"/>
    <property type="project" value="UniProtKB-SubCell"/>
</dbReference>
<feature type="domain" description="Amino acid transporter transmembrane" evidence="7">
    <location>
        <begin position="23"/>
        <end position="384"/>
    </location>
</feature>
<reference evidence="8" key="1">
    <citation type="submission" date="2020-09" db="EMBL/GenBank/DDBJ databases">
        <authorList>
            <person name="Kikuchi T."/>
        </authorList>
    </citation>
    <scope>NUCLEOTIDE SEQUENCE</scope>
    <source>
        <strain evidence="8">SH1</strain>
    </source>
</reference>
<feature type="transmembrane region" description="Helical" evidence="6">
    <location>
        <begin position="331"/>
        <end position="348"/>
    </location>
</feature>
<feature type="transmembrane region" description="Helical" evidence="6">
    <location>
        <begin position="146"/>
        <end position="166"/>
    </location>
</feature>
<dbReference type="OrthoDB" id="655540at2759"/>
<feature type="transmembrane region" description="Helical" evidence="6">
    <location>
        <begin position="216"/>
        <end position="236"/>
    </location>
</feature>
<evidence type="ECO:0000256" key="6">
    <source>
        <dbReference type="SAM" id="Phobius"/>
    </source>
</evidence>
<comment type="caution">
    <text evidence="8">The sequence shown here is derived from an EMBL/GenBank/DDBJ whole genome shotgun (WGS) entry which is preliminary data.</text>
</comment>
<evidence type="ECO:0000313" key="8">
    <source>
        <dbReference type="EMBL" id="CAD5213157.1"/>
    </source>
</evidence>
<evidence type="ECO:0000256" key="2">
    <source>
        <dbReference type="ARBA" id="ARBA00022448"/>
    </source>
</evidence>
<keyword evidence="3 6" id="KW-0812">Transmembrane</keyword>
<evidence type="ECO:0000256" key="4">
    <source>
        <dbReference type="ARBA" id="ARBA00022989"/>
    </source>
</evidence>
<evidence type="ECO:0000256" key="3">
    <source>
        <dbReference type="ARBA" id="ARBA00022692"/>
    </source>
</evidence>
<dbReference type="InterPro" id="IPR013057">
    <property type="entry name" value="AA_transpt_TM"/>
</dbReference>
<evidence type="ECO:0000256" key="5">
    <source>
        <dbReference type="ARBA" id="ARBA00023136"/>
    </source>
</evidence>
<feature type="transmembrane region" description="Helical" evidence="6">
    <location>
        <begin position="26"/>
        <end position="48"/>
    </location>
</feature>
<accession>A0A811KCD5</accession>
<keyword evidence="4 6" id="KW-1133">Transmembrane helix</keyword>
<feature type="transmembrane region" description="Helical" evidence="6">
    <location>
        <begin position="449"/>
        <end position="471"/>
    </location>
</feature>
<dbReference type="Proteomes" id="UP000783686">
    <property type="component" value="Unassembled WGS sequence"/>
</dbReference>
<gene>
    <name evidence="8" type="ORF">BOKJ2_LOCUS4958</name>
</gene>
<dbReference type="Pfam" id="PF01490">
    <property type="entry name" value="Aa_trans"/>
    <property type="match status" value="1"/>
</dbReference>